<proteinExistence type="predicted"/>
<evidence type="ECO:0000313" key="2">
    <source>
        <dbReference type="EMBL" id="MCL9809507.1"/>
    </source>
</evidence>
<keyword evidence="3" id="KW-1185">Reference proteome</keyword>
<dbReference type="InterPro" id="IPR012337">
    <property type="entry name" value="RNaseH-like_sf"/>
</dbReference>
<sequence>MLDWLKNIGKDYPDFWKDYVFKFEHPSHRKVALYLETTGINPSKDRIISIGAVAIENGQILLEDSLEIELDKKEILENKDLTYSEIKAIESLINFIGNATLIGHRIHYDIEILNEYLHKLQSGRIKNDLLDIEVMHGKIIDQLNKQYPFLEILNSYKVDAPDITTSANYAFSIAMVYLKMKNRLGLK</sequence>
<dbReference type="EMBL" id="JAMLJM010000006">
    <property type="protein sequence ID" value="MCL9809507.1"/>
    <property type="molecule type" value="Genomic_DNA"/>
</dbReference>
<dbReference type="InterPro" id="IPR013520">
    <property type="entry name" value="Ribonucl_H"/>
</dbReference>
<dbReference type="RefSeq" id="WP_250592956.1">
    <property type="nucleotide sequence ID" value="NZ_JAMLJM010000006.1"/>
</dbReference>
<accession>A0ABT0TPT2</accession>
<keyword evidence="2" id="KW-0269">Exonuclease</keyword>
<dbReference type="Gene3D" id="3.30.420.10">
    <property type="entry name" value="Ribonuclease H-like superfamily/Ribonuclease H"/>
    <property type="match status" value="1"/>
</dbReference>
<keyword evidence="2" id="KW-0540">Nuclease</keyword>
<evidence type="ECO:0000259" key="1">
    <source>
        <dbReference type="Pfam" id="PF00929"/>
    </source>
</evidence>
<name>A0ABT0TPT2_9FLAO</name>
<evidence type="ECO:0000313" key="3">
    <source>
        <dbReference type="Proteomes" id="UP001317191"/>
    </source>
</evidence>
<keyword evidence="2" id="KW-0378">Hydrolase</keyword>
<dbReference type="GO" id="GO:0004527">
    <property type="term" value="F:exonuclease activity"/>
    <property type="evidence" value="ECO:0007669"/>
    <property type="project" value="UniProtKB-KW"/>
</dbReference>
<dbReference type="CDD" id="cd06127">
    <property type="entry name" value="DEDDh"/>
    <property type="match status" value="1"/>
</dbReference>
<organism evidence="2 3">
    <name type="scientific">Flavobacterium luminosum</name>
    <dbReference type="NCBI Taxonomy" id="2949086"/>
    <lineage>
        <taxon>Bacteria</taxon>
        <taxon>Pseudomonadati</taxon>
        <taxon>Bacteroidota</taxon>
        <taxon>Flavobacteriia</taxon>
        <taxon>Flavobacteriales</taxon>
        <taxon>Flavobacteriaceae</taxon>
        <taxon>Flavobacterium</taxon>
    </lineage>
</organism>
<dbReference type="Proteomes" id="UP001317191">
    <property type="component" value="Unassembled WGS sequence"/>
</dbReference>
<dbReference type="SUPFAM" id="SSF53098">
    <property type="entry name" value="Ribonuclease H-like"/>
    <property type="match status" value="1"/>
</dbReference>
<reference evidence="2 3" key="1">
    <citation type="submission" date="2022-05" db="EMBL/GenBank/DDBJ databases">
        <title>Flavobacterium sp., isolated from activated sludge.</title>
        <authorList>
            <person name="Ran Q."/>
        </authorList>
    </citation>
    <scope>NUCLEOTIDE SEQUENCE [LARGE SCALE GENOMIC DNA]</scope>
    <source>
        <strain evidence="2 3">HXWNR70</strain>
    </source>
</reference>
<gene>
    <name evidence="2" type="ORF">NAT50_09075</name>
</gene>
<dbReference type="Pfam" id="PF00929">
    <property type="entry name" value="RNase_T"/>
    <property type="match status" value="1"/>
</dbReference>
<feature type="domain" description="Exonuclease" evidence="1">
    <location>
        <begin position="35"/>
        <end position="69"/>
    </location>
</feature>
<protein>
    <submittedName>
        <fullName evidence="2">Exonuclease domain-containing protein</fullName>
    </submittedName>
</protein>
<dbReference type="InterPro" id="IPR036397">
    <property type="entry name" value="RNaseH_sf"/>
</dbReference>
<comment type="caution">
    <text evidence="2">The sequence shown here is derived from an EMBL/GenBank/DDBJ whole genome shotgun (WGS) entry which is preliminary data.</text>
</comment>